<feature type="domain" description="Response regulatory" evidence="4">
    <location>
        <begin position="85"/>
        <end position="204"/>
    </location>
</feature>
<accession>A0A2U8HJQ5</accession>
<evidence type="ECO:0000256" key="2">
    <source>
        <dbReference type="PROSITE-ProRule" id="PRU00169"/>
    </source>
</evidence>
<dbReference type="InterPro" id="IPR001867">
    <property type="entry name" value="OmpR/PhoB-type_DNA-bd"/>
</dbReference>
<geneLocation type="plasmid" evidence="6 7">
    <name>unnamed1</name>
</geneLocation>
<dbReference type="KEGG" id="ypac:CEW88_20610"/>
<dbReference type="Pfam" id="PF00486">
    <property type="entry name" value="Trans_reg_C"/>
    <property type="match status" value="1"/>
</dbReference>
<evidence type="ECO:0000256" key="1">
    <source>
        <dbReference type="ARBA" id="ARBA00023125"/>
    </source>
</evidence>
<dbReference type="Proteomes" id="UP000244915">
    <property type="component" value="Plasmid unnamed1"/>
</dbReference>
<organism evidence="6 7">
    <name type="scientific">Alloyangia pacifica</name>
    <dbReference type="NCBI Taxonomy" id="311180"/>
    <lineage>
        <taxon>Bacteria</taxon>
        <taxon>Pseudomonadati</taxon>
        <taxon>Pseudomonadota</taxon>
        <taxon>Alphaproteobacteria</taxon>
        <taxon>Rhodobacterales</taxon>
        <taxon>Roseobacteraceae</taxon>
        <taxon>Alloyangia</taxon>
    </lineage>
</organism>
<feature type="domain" description="OmpR/PhoB-type" evidence="5">
    <location>
        <begin position="192"/>
        <end position="295"/>
    </location>
</feature>
<evidence type="ECO:0000259" key="4">
    <source>
        <dbReference type="PROSITE" id="PS50110"/>
    </source>
</evidence>
<dbReference type="AlphaFoldDB" id="A0A2U8HJQ5"/>
<dbReference type="PROSITE" id="PS51755">
    <property type="entry name" value="OMPR_PHOB"/>
    <property type="match status" value="1"/>
</dbReference>
<dbReference type="InterPro" id="IPR011006">
    <property type="entry name" value="CheY-like_superfamily"/>
</dbReference>
<proteinExistence type="predicted"/>
<keyword evidence="1 3" id="KW-0238">DNA-binding</keyword>
<keyword evidence="6" id="KW-0614">Plasmid</keyword>
<gene>
    <name evidence="6" type="ORF">CEW88_20610</name>
</gene>
<evidence type="ECO:0000313" key="7">
    <source>
        <dbReference type="Proteomes" id="UP000244915"/>
    </source>
</evidence>
<dbReference type="InterPro" id="IPR016032">
    <property type="entry name" value="Sig_transdc_resp-reg_C-effctor"/>
</dbReference>
<dbReference type="PROSITE" id="PS50110">
    <property type="entry name" value="RESPONSE_REGULATORY"/>
    <property type="match status" value="1"/>
</dbReference>
<feature type="DNA-binding region" description="OmpR/PhoB-type" evidence="3">
    <location>
        <begin position="192"/>
        <end position="295"/>
    </location>
</feature>
<dbReference type="InterPro" id="IPR036388">
    <property type="entry name" value="WH-like_DNA-bd_sf"/>
</dbReference>
<reference evidence="6 7" key="1">
    <citation type="submission" date="2017-06" db="EMBL/GenBank/DDBJ databases">
        <title>Yangia sp. YSBP01 complete genome sequence.</title>
        <authorList>
            <person name="Woo J.-H."/>
            <person name="Kim H.-S."/>
        </authorList>
    </citation>
    <scope>NUCLEOTIDE SEQUENCE [LARGE SCALE GENOMIC DNA]</scope>
    <source>
        <strain evidence="6 7">YSBP01</strain>
        <plasmid evidence="6 7">unnamed1</plasmid>
    </source>
</reference>
<dbReference type="EMBL" id="CP022191">
    <property type="protein sequence ID" value="AWI86147.1"/>
    <property type="molecule type" value="Genomic_DNA"/>
</dbReference>
<dbReference type="GO" id="GO:0000160">
    <property type="term" value="P:phosphorelay signal transduction system"/>
    <property type="evidence" value="ECO:0007669"/>
    <property type="project" value="InterPro"/>
</dbReference>
<dbReference type="SUPFAM" id="SSF46894">
    <property type="entry name" value="C-terminal effector domain of the bipartite response regulators"/>
    <property type="match status" value="1"/>
</dbReference>
<dbReference type="SMART" id="SM00862">
    <property type="entry name" value="Trans_reg_C"/>
    <property type="match status" value="1"/>
</dbReference>
<sequence length="299" mass="32834">MSASSMSRPAVTTHLPGSTLKSAKGTLATLYPFPCLYLVFLLTLGRADRIRRLIHVECREFSSSHGKKSDKTLSDESEMTNRASFAVVVERDTAQRTAWSQMLERSGLRRVLRRARPAEARELVTPGAPLTAMLVGLTAHLPRDDDMLGLIAEARRLVPDAVILAIDHGNRPRGAAEIFAAGADDALRADHDPSELRARLSVRLRGASLAGQRAARLVQLGLTPLEERILAFLNLRRGQIVSRSALAAEVAGAEWSYGDRRFDVHVGRIRKKLEESYGTALRVRTIRAQGYVLEGDAPL</sequence>
<evidence type="ECO:0000313" key="6">
    <source>
        <dbReference type="EMBL" id="AWI86147.1"/>
    </source>
</evidence>
<name>A0A2U8HJQ5_9RHOB</name>
<dbReference type="Gene3D" id="3.40.50.2300">
    <property type="match status" value="1"/>
</dbReference>
<dbReference type="SUPFAM" id="SSF52172">
    <property type="entry name" value="CheY-like"/>
    <property type="match status" value="1"/>
</dbReference>
<evidence type="ECO:0000259" key="5">
    <source>
        <dbReference type="PROSITE" id="PS51755"/>
    </source>
</evidence>
<dbReference type="GO" id="GO:0006355">
    <property type="term" value="P:regulation of DNA-templated transcription"/>
    <property type="evidence" value="ECO:0007669"/>
    <property type="project" value="InterPro"/>
</dbReference>
<dbReference type="GO" id="GO:0003677">
    <property type="term" value="F:DNA binding"/>
    <property type="evidence" value="ECO:0007669"/>
    <property type="project" value="UniProtKB-UniRule"/>
</dbReference>
<comment type="caution">
    <text evidence="2">Lacks conserved residue(s) required for the propagation of feature annotation.</text>
</comment>
<dbReference type="InterPro" id="IPR001789">
    <property type="entry name" value="Sig_transdc_resp-reg_receiver"/>
</dbReference>
<evidence type="ECO:0000256" key="3">
    <source>
        <dbReference type="PROSITE-ProRule" id="PRU01091"/>
    </source>
</evidence>
<evidence type="ECO:0008006" key="8">
    <source>
        <dbReference type="Google" id="ProtNLM"/>
    </source>
</evidence>
<dbReference type="CDD" id="cd00383">
    <property type="entry name" value="trans_reg_C"/>
    <property type="match status" value="1"/>
</dbReference>
<dbReference type="Gene3D" id="1.10.10.10">
    <property type="entry name" value="Winged helix-like DNA-binding domain superfamily/Winged helix DNA-binding domain"/>
    <property type="match status" value="1"/>
</dbReference>
<protein>
    <recommendedName>
        <fullName evidence="8">Response regulator transcription factor</fullName>
    </recommendedName>
</protein>